<comment type="caution">
    <text evidence="2">The sequence shown here is derived from an EMBL/GenBank/DDBJ whole genome shotgun (WGS) entry which is preliminary data.</text>
</comment>
<dbReference type="Pfam" id="PF14214">
    <property type="entry name" value="Helitron_like_N"/>
    <property type="match status" value="1"/>
</dbReference>
<name>A0ABQ8VR95_9AGAR</name>
<feature type="non-terminal residue" evidence="2">
    <location>
        <position position="285"/>
    </location>
</feature>
<keyword evidence="3" id="KW-1185">Reference proteome</keyword>
<organism evidence="2 3">
    <name type="scientific">Lentinula lateritia</name>
    <dbReference type="NCBI Taxonomy" id="40482"/>
    <lineage>
        <taxon>Eukaryota</taxon>
        <taxon>Fungi</taxon>
        <taxon>Dikarya</taxon>
        <taxon>Basidiomycota</taxon>
        <taxon>Agaricomycotina</taxon>
        <taxon>Agaricomycetes</taxon>
        <taxon>Agaricomycetidae</taxon>
        <taxon>Agaricales</taxon>
        <taxon>Marasmiineae</taxon>
        <taxon>Omphalotaceae</taxon>
        <taxon>Lentinula</taxon>
    </lineage>
</organism>
<sequence length="285" mass="31920">MTASTINNIAQSLPVVGVGASDVLLHYNKDPINEYNNPDLFPGMFPTLFPLGIGGFEDCRQNPAVSLESHVEHLLDQSLRNFRYHHFFSFVALNLIQRRKAHLHTTLAMSSSVFNTISPIISTISANVLSNLANKLKNEKDRSDFSEAEEHAFQLLNQVNIISAKIPGSQASKTVTRNQIRSYYGYFGLPHLFLTLNPSAVHSPVFQVIYGEDNINLAERFPYVVHPRSERACRVAKDPVAAADFFDFMYHVVFQELFGWDFKSGKSTLTGGIFGKIRAFFGCAE</sequence>
<proteinExistence type="predicted"/>
<protein>
    <recommendedName>
        <fullName evidence="1">Helitron helicase-like domain-containing protein</fullName>
    </recommendedName>
</protein>
<dbReference type="EMBL" id="JANVFT010000013">
    <property type="protein sequence ID" value="KAJ4498890.1"/>
    <property type="molecule type" value="Genomic_DNA"/>
</dbReference>
<evidence type="ECO:0000313" key="2">
    <source>
        <dbReference type="EMBL" id="KAJ4498890.1"/>
    </source>
</evidence>
<accession>A0ABQ8VR95</accession>
<reference evidence="2" key="1">
    <citation type="submission" date="2022-08" db="EMBL/GenBank/DDBJ databases">
        <title>A Global Phylogenomic Analysis of the Shiitake Genus Lentinula.</title>
        <authorList>
            <consortium name="DOE Joint Genome Institute"/>
            <person name="Sierra-Patev S."/>
            <person name="Min B."/>
            <person name="Naranjo-Ortiz M."/>
            <person name="Looney B."/>
            <person name="Konkel Z."/>
            <person name="Slot J.C."/>
            <person name="Sakamoto Y."/>
            <person name="Steenwyk J.L."/>
            <person name="Rokas A."/>
            <person name="Carro J."/>
            <person name="Camarero S."/>
            <person name="Ferreira P."/>
            <person name="Molpeceres G."/>
            <person name="Ruiz-Duenas F.J."/>
            <person name="Serrano A."/>
            <person name="Henrissat B."/>
            <person name="Drula E."/>
            <person name="Hughes K.W."/>
            <person name="Mata J.L."/>
            <person name="Ishikawa N.K."/>
            <person name="Vargas-Isla R."/>
            <person name="Ushijima S."/>
            <person name="Smith C.A."/>
            <person name="Ahrendt S."/>
            <person name="Andreopoulos W."/>
            <person name="He G."/>
            <person name="Labutti K."/>
            <person name="Lipzen A."/>
            <person name="Ng V."/>
            <person name="Riley R."/>
            <person name="Sandor L."/>
            <person name="Barry K."/>
            <person name="Martinez A.T."/>
            <person name="Xiao Y."/>
            <person name="Gibbons J.G."/>
            <person name="Terashima K."/>
            <person name="Grigoriev I.V."/>
            <person name="Hibbett D.S."/>
        </authorList>
    </citation>
    <scope>NUCLEOTIDE SEQUENCE</scope>
    <source>
        <strain evidence="2">RHP3577 ss4</strain>
    </source>
</reference>
<evidence type="ECO:0000259" key="1">
    <source>
        <dbReference type="Pfam" id="PF14214"/>
    </source>
</evidence>
<evidence type="ECO:0000313" key="3">
    <source>
        <dbReference type="Proteomes" id="UP001150217"/>
    </source>
</evidence>
<feature type="domain" description="Helitron helicase-like" evidence="1">
    <location>
        <begin position="70"/>
        <end position="285"/>
    </location>
</feature>
<dbReference type="Proteomes" id="UP001150217">
    <property type="component" value="Unassembled WGS sequence"/>
</dbReference>
<dbReference type="InterPro" id="IPR025476">
    <property type="entry name" value="Helitron_helicase-like"/>
</dbReference>
<gene>
    <name evidence="2" type="ORF">C8R41DRAFT_755663</name>
</gene>